<dbReference type="InterPro" id="IPR036259">
    <property type="entry name" value="MFS_trans_sf"/>
</dbReference>
<dbReference type="SUPFAM" id="SSF103473">
    <property type="entry name" value="MFS general substrate transporter"/>
    <property type="match status" value="1"/>
</dbReference>
<evidence type="ECO:0008006" key="4">
    <source>
        <dbReference type="Google" id="ProtNLM"/>
    </source>
</evidence>
<reference evidence="2 3" key="1">
    <citation type="journal article" date="2016" name="Nat. Commun.">
        <title>Extremotolerant tardigrade genome and improved radiotolerance of human cultured cells by tardigrade-unique protein.</title>
        <authorList>
            <person name="Hashimoto T."/>
            <person name="Horikawa D.D."/>
            <person name="Saito Y."/>
            <person name="Kuwahara H."/>
            <person name="Kozuka-Hata H."/>
            <person name="Shin-I T."/>
            <person name="Minakuchi Y."/>
            <person name="Ohishi K."/>
            <person name="Motoyama A."/>
            <person name="Aizu T."/>
            <person name="Enomoto A."/>
            <person name="Kondo K."/>
            <person name="Tanaka S."/>
            <person name="Hara Y."/>
            <person name="Koshikawa S."/>
            <person name="Sagara H."/>
            <person name="Miura T."/>
            <person name="Yokobori S."/>
            <person name="Miyagawa K."/>
            <person name="Suzuki Y."/>
            <person name="Kubo T."/>
            <person name="Oyama M."/>
            <person name="Kohara Y."/>
            <person name="Fujiyama A."/>
            <person name="Arakawa K."/>
            <person name="Katayama T."/>
            <person name="Toyoda A."/>
            <person name="Kunieda T."/>
        </authorList>
    </citation>
    <scope>NUCLEOTIDE SEQUENCE [LARGE SCALE GENOMIC DNA]</scope>
    <source>
        <strain evidence="2 3">YOKOZUNA-1</strain>
    </source>
</reference>
<dbReference type="Pfam" id="PF07690">
    <property type="entry name" value="MFS_1"/>
    <property type="match status" value="1"/>
</dbReference>
<evidence type="ECO:0000313" key="3">
    <source>
        <dbReference type="Proteomes" id="UP000186922"/>
    </source>
</evidence>
<feature type="transmembrane region" description="Helical" evidence="1">
    <location>
        <begin position="50"/>
        <end position="72"/>
    </location>
</feature>
<feature type="transmembrane region" description="Helical" evidence="1">
    <location>
        <begin position="158"/>
        <end position="178"/>
    </location>
</feature>
<feature type="transmembrane region" description="Helical" evidence="1">
    <location>
        <begin position="255"/>
        <end position="276"/>
    </location>
</feature>
<sequence>MAERDEPWLVYDENFRRYAISKPLDTAIWCRVHERSYQNAKPRLPVSARLGLPSTTVGFGLAYAPSFGIIALHFRRRQTFATSAVTVGGGLSVMAVPPLQQLLITNYGWRESCIFIGFLTILIGLCALLLPSHQLQAAGTNEKVTFAKSANLSLFRDIPFYILMLHPFLMSGLMIYGFLPFRFVTDILEINEQGATSIIGVGGFTDMVARLLTVAVSATPWVSGRITRFNIAHVMTLLSVVCLFLFTWSTTLVALAAWSGALSFFLAIKWCMWPGLQMEMFGSNRFCTSFSYGSFVQGIGSLIFPPLGSMVAR</sequence>
<evidence type="ECO:0000313" key="2">
    <source>
        <dbReference type="EMBL" id="GAV02892.1"/>
    </source>
</evidence>
<keyword evidence="1" id="KW-0472">Membrane</keyword>
<dbReference type="GO" id="GO:0008028">
    <property type="term" value="F:monocarboxylic acid transmembrane transporter activity"/>
    <property type="evidence" value="ECO:0007669"/>
    <property type="project" value="TreeGrafter"/>
</dbReference>
<keyword evidence="3" id="KW-1185">Reference proteome</keyword>
<dbReference type="PANTHER" id="PTHR11360">
    <property type="entry name" value="MONOCARBOXYLATE TRANSPORTER"/>
    <property type="match status" value="1"/>
</dbReference>
<dbReference type="InterPro" id="IPR011701">
    <property type="entry name" value="MFS"/>
</dbReference>
<dbReference type="Gene3D" id="1.20.1250.20">
    <property type="entry name" value="MFS general substrate transporter like domains"/>
    <property type="match status" value="1"/>
</dbReference>
<dbReference type="AlphaFoldDB" id="A0A1D1VMP8"/>
<comment type="caution">
    <text evidence="2">The sequence shown here is derived from an EMBL/GenBank/DDBJ whole genome shotgun (WGS) entry which is preliminary data.</text>
</comment>
<evidence type="ECO:0000256" key="1">
    <source>
        <dbReference type="SAM" id="Phobius"/>
    </source>
</evidence>
<keyword evidence="1" id="KW-0812">Transmembrane</keyword>
<dbReference type="PANTHER" id="PTHR11360:SF284">
    <property type="entry name" value="EG:103B4.3 PROTEIN-RELATED"/>
    <property type="match status" value="1"/>
</dbReference>
<gene>
    <name evidence="2" type="primary">RvY_13399</name>
    <name evidence="2" type="synonym">RvY_13399.1</name>
    <name evidence="2" type="ORF">RvY_13399-1</name>
</gene>
<protein>
    <recommendedName>
        <fullName evidence="4">Major facilitator superfamily (MFS) profile domain-containing protein</fullName>
    </recommendedName>
</protein>
<name>A0A1D1VMP8_RAMVA</name>
<dbReference type="InterPro" id="IPR050327">
    <property type="entry name" value="Proton-linked_MCT"/>
</dbReference>
<organism evidence="2 3">
    <name type="scientific">Ramazzottius varieornatus</name>
    <name type="common">Water bear</name>
    <name type="synonym">Tardigrade</name>
    <dbReference type="NCBI Taxonomy" id="947166"/>
    <lineage>
        <taxon>Eukaryota</taxon>
        <taxon>Metazoa</taxon>
        <taxon>Ecdysozoa</taxon>
        <taxon>Tardigrada</taxon>
        <taxon>Eutardigrada</taxon>
        <taxon>Parachela</taxon>
        <taxon>Hypsibioidea</taxon>
        <taxon>Ramazzottiidae</taxon>
        <taxon>Ramazzottius</taxon>
    </lineage>
</organism>
<proteinExistence type="predicted"/>
<dbReference type="STRING" id="947166.A0A1D1VMP8"/>
<dbReference type="Proteomes" id="UP000186922">
    <property type="component" value="Unassembled WGS sequence"/>
</dbReference>
<feature type="transmembrane region" description="Helical" evidence="1">
    <location>
        <begin position="109"/>
        <end position="130"/>
    </location>
</feature>
<keyword evidence="1" id="KW-1133">Transmembrane helix</keyword>
<feature type="transmembrane region" description="Helical" evidence="1">
    <location>
        <begin position="79"/>
        <end position="97"/>
    </location>
</feature>
<dbReference type="OrthoDB" id="6499973at2759"/>
<feature type="transmembrane region" description="Helical" evidence="1">
    <location>
        <begin position="198"/>
        <end position="222"/>
    </location>
</feature>
<accession>A0A1D1VMP8</accession>
<feature type="transmembrane region" description="Helical" evidence="1">
    <location>
        <begin position="229"/>
        <end position="249"/>
    </location>
</feature>
<dbReference type="EMBL" id="BDGG01000008">
    <property type="protein sequence ID" value="GAV02892.1"/>
    <property type="molecule type" value="Genomic_DNA"/>
</dbReference>